<dbReference type="InterPro" id="IPR036558">
    <property type="entry name" value="YqbG-like_sf"/>
</dbReference>
<dbReference type="Pfam" id="PF05135">
    <property type="entry name" value="Phage_connect_1"/>
    <property type="match status" value="1"/>
</dbReference>
<protein>
    <submittedName>
        <fullName evidence="3">Gp6 domain containing protein</fullName>
    </submittedName>
</protein>
<name>A0A6J5SNT5_9CAUD</name>
<dbReference type="CDD" id="cd08054">
    <property type="entry name" value="gp6"/>
    <property type="match status" value="1"/>
</dbReference>
<dbReference type="EMBL" id="LR797438">
    <property type="protein sequence ID" value="CAB4216320.1"/>
    <property type="molecule type" value="Genomic_DNA"/>
</dbReference>
<reference evidence="3" key="1">
    <citation type="submission" date="2020-05" db="EMBL/GenBank/DDBJ databases">
        <authorList>
            <person name="Chiriac C."/>
            <person name="Salcher M."/>
            <person name="Ghai R."/>
            <person name="Kavagutti S V."/>
        </authorList>
    </citation>
    <scope>NUCLEOTIDE SEQUENCE</scope>
</reference>
<evidence type="ECO:0000313" key="2">
    <source>
        <dbReference type="EMBL" id="CAB4192109.1"/>
    </source>
</evidence>
<sequence>MAVGTYALSTRAELKSHLGITATTDDTILDGYIDQATAQIERYIGRNILVREYAEWYGLNGTNAVRLKQYPVNHVGGVYTGFITAFTVASSVPSDLRATISVSTESLGTGIPSIVLNRTAVGGATTTTTLSLATYTDVADLCVAISAVAGFTATLAVDMRTKQLHPRAGGDCRYSTVLMTGATLPSEFHFDSDLGIVYLRKDLLDLPYGGQFPLAATSCVIDYSAGYTTVPPDIHLACMQMAATAYLSRKADASVTSESLGDYSYSRATGEAAEGIVAHLLGSWREPR</sequence>
<dbReference type="SUPFAM" id="SSF116915">
    <property type="entry name" value="Hypothetical protein YqbG"/>
    <property type="match status" value="1"/>
</dbReference>
<evidence type="ECO:0000313" key="3">
    <source>
        <dbReference type="EMBL" id="CAB4216320.1"/>
    </source>
</evidence>
<dbReference type="InterPro" id="IPR021146">
    <property type="entry name" value="Phage_gp6-like_head-tail"/>
</dbReference>
<dbReference type="EMBL" id="LR797065">
    <property type="protein sequence ID" value="CAB4184812.1"/>
    <property type="molecule type" value="Genomic_DNA"/>
</dbReference>
<evidence type="ECO:0000313" key="1">
    <source>
        <dbReference type="EMBL" id="CAB4184812.1"/>
    </source>
</evidence>
<dbReference type="Gene3D" id="1.10.3230.30">
    <property type="entry name" value="Phage gp6-like head-tail connector protein"/>
    <property type="match status" value="1"/>
</dbReference>
<gene>
    <name evidence="1" type="ORF">UFOVP1128_41</name>
    <name evidence="2" type="ORF">UFOVP1237_5</name>
    <name evidence="3" type="ORF">UFOVP1489_15</name>
    <name evidence="4" type="ORF">UFOVP1575_2</name>
</gene>
<evidence type="ECO:0000313" key="4">
    <source>
        <dbReference type="EMBL" id="CAB5230381.1"/>
    </source>
</evidence>
<proteinExistence type="predicted"/>
<accession>A0A6J5SNT5</accession>
<organism evidence="3">
    <name type="scientific">uncultured Caudovirales phage</name>
    <dbReference type="NCBI Taxonomy" id="2100421"/>
    <lineage>
        <taxon>Viruses</taxon>
        <taxon>Duplodnaviria</taxon>
        <taxon>Heunggongvirae</taxon>
        <taxon>Uroviricota</taxon>
        <taxon>Caudoviricetes</taxon>
        <taxon>Peduoviridae</taxon>
        <taxon>Maltschvirus</taxon>
        <taxon>Maltschvirus maltsch</taxon>
    </lineage>
</organism>
<dbReference type="EMBL" id="LR798418">
    <property type="protein sequence ID" value="CAB5230381.1"/>
    <property type="molecule type" value="Genomic_DNA"/>
</dbReference>
<dbReference type="EMBL" id="LR797184">
    <property type="protein sequence ID" value="CAB4192109.1"/>
    <property type="molecule type" value="Genomic_DNA"/>
</dbReference>